<dbReference type="RefSeq" id="WP_344028910.1">
    <property type="nucleotide sequence ID" value="NZ_BAAAOB010000001.1"/>
</dbReference>
<keyword evidence="9" id="KW-1185">Reference proteome</keyword>
<evidence type="ECO:0000256" key="3">
    <source>
        <dbReference type="ARBA" id="ARBA00023012"/>
    </source>
</evidence>
<dbReference type="PANTHER" id="PTHR24421">
    <property type="entry name" value="NITRATE/NITRITE SENSOR PROTEIN NARX-RELATED"/>
    <property type="match status" value="1"/>
</dbReference>
<feature type="transmembrane region" description="Helical" evidence="5">
    <location>
        <begin position="82"/>
        <end position="107"/>
    </location>
</feature>
<dbReference type="Pfam" id="PF02518">
    <property type="entry name" value="HATPase_c"/>
    <property type="match status" value="1"/>
</dbReference>
<evidence type="ECO:0000256" key="4">
    <source>
        <dbReference type="SAM" id="MobiDB-lite"/>
    </source>
</evidence>
<keyword evidence="2 8" id="KW-0418">Kinase</keyword>
<feature type="transmembrane region" description="Helical" evidence="5">
    <location>
        <begin position="42"/>
        <end position="62"/>
    </location>
</feature>
<feature type="transmembrane region" description="Helical" evidence="5">
    <location>
        <begin position="119"/>
        <end position="144"/>
    </location>
</feature>
<organism evidence="8 9">
    <name type="scientific">Leucobacter iarius</name>
    <dbReference type="NCBI Taxonomy" id="333963"/>
    <lineage>
        <taxon>Bacteria</taxon>
        <taxon>Bacillati</taxon>
        <taxon>Actinomycetota</taxon>
        <taxon>Actinomycetes</taxon>
        <taxon>Micrococcales</taxon>
        <taxon>Microbacteriaceae</taxon>
        <taxon>Leucobacter</taxon>
    </lineage>
</organism>
<dbReference type="InterPro" id="IPR036890">
    <property type="entry name" value="HATPase_C_sf"/>
</dbReference>
<evidence type="ECO:0000259" key="7">
    <source>
        <dbReference type="Pfam" id="PF07730"/>
    </source>
</evidence>
<feature type="transmembrane region" description="Helical" evidence="5">
    <location>
        <begin position="150"/>
        <end position="172"/>
    </location>
</feature>
<dbReference type="SUPFAM" id="SSF55874">
    <property type="entry name" value="ATPase domain of HSP90 chaperone/DNA topoisomerase II/histidine kinase"/>
    <property type="match status" value="1"/>
</dbReference>
<dbReference type="Gene3D" id="3.30.565.10">
    <property type="entry name" value="Histidine kinase-like ATPase, C-terminal domain"/>
    <property type="match status" value="1"/>
</dbReference>
<dbReference type="PANTHER" id="PTHR24421:SF63">
    <property type="entry name" value="SENSOR HISTIDINE KINASE DESK"/>
    <property type="match status" value="1"/>
</dbReference>
<keyword evidence="5" id="KW-0472">Membrane</keyword>
<keyword evidence="5" id="KW-0812">Transmembrane</keyword>
<evidence type="ECO:0000256" key="2">
    <source>
        <dbReference type="ARBA" id="ARBA00022777"/>
    </source>
</evidence>
<feature type="domain" description="Signal transduction histidine kinase subgroup 3 dimerisation and phosphoacceptor" evidence="7">
    <location>
        <begin position="207"/>
        <end position="273"/>
    </location>
</feature>
<reference evidence="9" key="1">
    <citation type="journal article" date="2019" name="Int. J. Syst. Evol. Microbiol.">
        <title>The Global Catalogue of Microorganisms (GCM) 10K type strain sequencing project: providing services to taxonomists for standard genome sequencing and annotation.</title>
        <authorList>
            <consortium name="The Broad Institute Genomics Platform"/>
            <consortium name="The Broad Institute Genome Sequencing Center for Infectious Disease"/>
            <person name="Wu L."/>
            <person name="Ma J."/>
        </authorList>
    </citation>
    <scope>NUCLEOTIDE SEQUENCE [LARGE SCALE GENOMIC DNA]</scope>
    <source>
        <strain evidence="9">JCM 14736</strain>
    </source>
</reference>
<name>A0ABP4XH57_9MICO</name>
<feature type="transmembrane region" description="Helical" evidence="5">
    <location>
        <begin position="12"/>
        <end position="30"/>
    </location>
</feature>
<feature type="compositionally biased region" description="Low complexity" evidence="4">
    <location>
        <begin position="368"/>
        <end position="385"/>
    </location>
</feature>
<evidence type="ECO:0000313" key="9">
    <source>
        <dbReference type="Proteomes" id="UP001500851"/>
    </source>
</evidence>
<keyword evidence="5" id="KW-1133">Transmembrane helix</keyword>
<gene>
    <name evidence="8" type="ORF">GCM10009768_05200</name>
</gene>
<dbReference type="InterPro" id="IPR050482">
    <property type="entry name" value="Sensor_HK_TwoCompSys"/>
</dbReference>
<evidence type="ECO:0000256" key="5">
    <source>
        <dbReference type="SAM" id="Phobius"/>
    </source>
</evidence>
<evidence type="ECO:0000256" key="1">
    <source>
        <dbReference type="ARBA" id="ARBA00022679"/>
    </source>
</evidence>
<proteinExistence type="predicted"/>
<evidence type="ECO:0000259" key="6">
    <source>
        <dbReference type="Pfam" id="PF02518"/>
    </source>
</evidence>
<dbReference type="InterPro" id="IPR003594">
    <property type="entry name" value="HATPase_dom"/>
</dbReference>
<dbReference type="InterPro" id="IPR011712">
    <property type="entry name" value="Sig_transdc_His_kin_sub3_dim/P"/>
</dbReference>
<dbReference type="CDD" id="cd16917">
    <property type="entry name" value="HATPase_UhpB-NarQ-NarX-like"/>
    <property type="match status" value="1"/>
</dbReference>
<accession>A0ABP4XH57</accession>
<comment type="caution">
    <text evidence="8">The sequence shown here is derived from an EMBL/GenBank/DDBJ whole genome shotgun (WGS) entry which is preliminary data.</text>
</comment>
<feature type="region of interest" description="Disordered" evidence="4">
    <location>
        <begin position="358"/>
        <end position="388"/>
    </location>
</feature>
<dbReference type="GO" id="GO:0016301">
    <property type="term" value="F:kinase activity"/>
    <property type="evidence" value="ECO:0007669"/>
    <property type="project" value="UniProtKB-KW"/>
</dbReference>
<dbReference type="Proteomes" id="UP001500851">
    <property type="component" value="Unassembled WGS sequence"/>
</dbReference>
<sequence length="444" mass="45617">MIETLRYPKALRWWDLAVAGVSIFVAYALIGSRIMGDPSMQGSWFWVGAAAWAALVVVYLVIGRTALLRSALDLPARPADAAFVVALVAATALATSAYPGLAVIQAVGYPMIWVLLRRYPAAVAGSIALAAAVGAGMCVSSGRMGDPQPWIGSSVTALLSLGFAIALGTWISRISHEGERQRRLVAELTEAQHEVARLSTEAGASAERERLSRELHDTLTQSLAGLVMLSEQAGRALDAGETERGRERIARVEAAARGAVAEARAIVASGRPVGDGGLEAVLVRAAERLAEDSGLDVRCDFDSAAPLGREQQVVLLRVAQEGLSNARRHARATSVLVRLRGLSGDRVELAVVDDGVGPMGAGPGSPGPGAAAADPAGTADPAPSGQATSGELLSGYGIAGLRERVELAGGELVFAAAPGGGSQLIARIPTGVALAHDSTDGAPA</sequence>
<feature type="domain" description="Histidine kinase/HSP90-like ATPase" evidence="6">
    <location>
        <begin position="313"/>
        <end position="430"/>
    </location>
</feature>
<protein>
    <submittedName>
        <fullName evidence="8">Sensor histidine kinase</fullName>
    </submittedName>
</protein>
<dbReference type="Pfam" id="PF07730">
    <property type="entry name" value="HisKA_3"/>
    <property type="match status" value="1"/>
</dbReference>
<dbReference type="Gene3D" id="1.20.5.1930">
    <property type="match status" value="1"/>
</dbReference>
<keyword evidence="1" id="KW-0808">Transferase</keyword>
<dbReference type="EMBL" id="BAAAOB010000001">
    <property type="protein sequence ID" value="GAA1779278.1"/>
    <property type="molecule type" value="Genomic_DNA"/>
</dbReference>
<evidence type="ECO:0000313" key="8">
    <source>
        <dbReference type="EMBL" id="GAA1779278.1"/>
    </source>
</evidence>
<keyword evidence="3" id="KW-0902">Two-component regulatory system</keyword>